<dbReference type="InterPro" id="IPR025305">
    <property type="entry name" value="UCH_repeat_domain"/>
</dbReference>
<dbReference type="PROSITE" id="PS00972">
    <property type="entry name" value="USP_1"/>
    <property type="match status" value="1"/>
</dbReference>
<dbReference type="Gene3D" id="3.90.70.10">
    <property type="entry name" value="Cysteine proteinases"/>
    <property type="match status" value="2"/>
</dbReference>
<evidence type="ECO:0000313" key="10">
    <source>
        <dbReference type="Proteomes" id="UP000472372"/>
    </source>
</evidence>
<evidence type="ECO:0000256" key="3">
    <source>
        <dbReference type="ARBA" id="ARBA00022670"/>
    </source>
</evidence>
<dbReference type="PANTHER" id="PTHR43982:SF6">
    <property type="entry name" value="UBIQUITIN CARBOXYL-TERMINAL HYDROLASE 2-RELATED"/>
    <property type="match status" value="1"/>
</dbReference>
<reference evidence="9" key="1">
    <citation type="submission" date="2021-02" db="EMBL/GenBank/DDBJ databases">
        <authorList>
            <person name="Syme A R."/>
            <person name="Syme A R."/>
            <person name="Moolhuijzen P."/>
        </authorList>
    </citation>
    <scope>NUCLEOTIDE SEQUENCE</scope>
    <source>
        <strain evidence="9">W1-1</strain>
    </source>
</reference>
<evidence type="ECO:0000313" key="9">
    <source>
        <dbReference type="EMBL" id="CAE7176168.1"/>
    </source>
</evidence>
<dbReference type="InterPro" id="IPR001394">
    <property type="entry name" value="Peptidase_C19_UCH"/>
</dbReference>
<comment type="catalytic activity">
    <reaction evidence="1">
        <text>Thiol-dependent hydrolysis of ester, thioester, amide, peptide and isopeptide bonds formed by the C-terminal Gly of ubiquitin (a 76-residue protein attached to proteins as an intracellular targeting signal).</text>
        <dbReference type="EC" id="3.4.19.12"/>
    </reaction>
</comment>
<gene>
    <name evidence="9" type="ORF">PTTW11_05948</name>
</gene>
<feature type="region of interest" description="Disordered" evidence="7">
    <location>
        <begin position="1259"/>
        <end position="1278"/>
    </location>
</feature>
<evidence type="ECO:0000256" key="1">
    <source>
        <dbReference type="ARBA" id="ARBA00000707"/>
    </source>
</evidence>
<feature type="region of interest" description="Disordered" evidence="7">
    <location>
        <begin position="774"/>
        <end position="860"/>
    </location>
</feature>
<name>A0A6S6W326_9PLEO</name>
<dbReference type="Pfam" id="PF00443">
    <property type="entry name" value="UCH"/>
    <property type="match status" value="1"/>
</dbReference>
<dbReference type="Pfam" id="PF13446">
    <property type="entry name" value="RPT"/>
    <property type="match status" value="2"/>
</dbReference>
<accession>A0A6S6W326</accession>
<keyword evidence="6" id="KW-0788">Thiol protease</keyword>
<feature type="domain" description="USP" evidence="8">
    <location>
        <begin position="627"/>
        <end position="1190"/>
    </location>
</feature>
<evidence type="ECO:0000256" key="4">
    <source>
        <dbReference type="ARBA" id="ARBA00022786"/>
    </source>
</evidence>
<dbReference type="GO" id="GO:0061136">
    <property type="term" value="P:regulation of proteasomal protein catabolic process"/>
    <property type="evidence" value="ECO:0007669"/>
    <property type="project" value="TreeGrafter"/>
</dbReference>
<keyword evidence="4" id="KW-0833">Ubl conjugation pathway</keyword>
<dbReference type="GO" id="GO:0043161">
    <property type="term" value="P:proteasome-mediated ubiquitin-dependent protein catabolic process"/>
    <property type="evidence" value="ECO:0007669"/>
    <property type="project" value="InterPro"/>
</dbReference>
<dbReference type="SUPFAM" id="SSF54001">
    <property type="entry name" value="Cysteine proteinases"/>
    <property type="match status" value="1"/>
</dbReference>
<organism evidence="9 10">
    <name type="scientific">Pyrenophora teres f. teres</name>
    <dbReference type="NCBI Taxonomy" id="97479"/>
    <lineage>
        <taxon>Eukaryota</taxon>
        <taxon>Fungi</taxon>
        <taxon>Dikarya</taxon>
        <taxon>Ascomycota</taxon>
        <taxon>Pezizomycotina</taxon>
        <taxon>Dothideomycetes</taxon>
        <taxon>Pleosporomycetidae</taxon>
        <taxon>Pleosporales</taxon>
        <taxon>Pleosporineae</taxon>
        <taxon>Pleosporaceae</taxon>
        <taxon>Pyrenophora</taxon>
    </lineage>
</organism>
<dbReference type="InterPro" id="IPR044635">
    <property type="entry name" value="UBP14-like"/>
</dbReference>
<dbReference type="InterPro" id="IPR028889">
    <property type="entry name" value="USP"/>
</dbReference>
<dbReference type="GO" id="GO:0004843">
    <property type="term" value="F:cysteine-type deubiquitinase activity"/>
    <property type="evidence" value="ECO:0007669"/>
    <property type="project" value="UniProtKB-EC"/>
</dbReference>
<dbReference type="Proteomes" id="UP000472372">
    <property type="component" value="Chromosome 5"/>
</dbReference>
<dbReference type="GO" id="GO:0016579">
    <property type="term" value="P:protein deubiquitination"/>
    <property type="evidence" value="ECO:0007669"/>
    <property type="project" value="InterPro"/>
</dbReference>
<dbReference type="PANTHER" id="PTHR43982">
    <property type="entry name" value="UBIQUITIN CARBOXYL-TERMINAL HYDROLASE"/>
    <property type="match status" value="1"/>
</dbReference>
<sequence length="1278" mass="143030">MAPGKTAPRLLQDLFTYDPRHEERAGRNLLTSAPPQHDTKAPAVPAVPYRNCRHNLLVKQEQSLGLGPDGEIGRESAYRIASYCSKCRWHVDVLVQHQSGTAKIKSCGKGNQEYALHHFLYHGEDGSNGSDRLEAQLRPRTYTFRCSAPECSVEVRISMKPPRFSEQDVDTLTNQAQLRRRLEVAKRIAGERADTVMARRVDGPDYLNTYLQDSLNPTKGKARIPLLNKKFLKTFGRDCDSILKRLGFENRQEEDDDGTLVEVWYLPKPEEPATTGATLRETIEDARYELNSIILDIPQSERVNCRHQPFDSSPARPYLEKALACADYAKAQGRETRNTNHEEDHPYYASLGAVGDFDDALILFAFSRQSALDIENKSYYFECLQDLAAGRKSEVLGMQVAMLASKGVTTKREAERAYQYFGIDPAHAGVISDDHIIGSFRSRLSDISLIQAEEARKQLRVLGDVRDSDRIRAEASGSIETYEQAMAWFELEHDAADDFVQTMYSLKTQDNPAELETAQKALRVIADHRQSERLRNYLKFGTISEPEMDLGDAYAAFNVADRSVALDPAVLESVLSTYDIGSSERERMERACGLIQQDQSQRFGNQPSNSTMPVMRRNNYPLETWPVGLRNIGNTCYLNSVLQFLFTIKPLRELILNCEYRMQDISPEALKDKKVGRIAVTAERVVTAQKFVRELRSLFERMITASTDTVQPAIDIASLALCKSDNPEESVQSPQADATKGTDLGTIDGAAVYGPMLPPSAEQFTSADVPVGSLINVDETNPTDSDMKDGDAEPITPADSVMDDDTAARDHDSTKQSKPNDSDMPAPPTRPPPVPPRADPKPAIKPAVPSSTKIGRIEESARQQDAAEVMANIFDLIRCAITGDSILREGEQGDAIKDLFFGEVTTVMEKPGGTEKAHEFRDHFLVATGRRDRSLYATLDEDFGLSEIEGGGGSRYDYVERPAPIQIINVKRLQFEKGEAIYDRSHVGLEKVMYLDRYLAQTPTLSEDQLLELRKTQWAKQKQLRELEAKRTKLQTTGLEGMNLPECLEASSDYINNLITERSEEQGHDAAALISLPTPPPELSDALQNSAVDLATELSGIDAQISSLESEIDNVFHDCNSVPYRLHAIFTHRGDVKGGHYWIYIYDFQSNEWRSYNDESVEKVVDEGEVLNKEDKIRPKVSAGVVYVRADLAEQYTQAVCRQPERSDHQETNLDIEMKDFLVDSDDEMPALEPVDMTNIPVIEGVEKASCLVAMMRVGEKRNSSGMEPPPKRKKDVE</sequence>
<protein>
    <recommendedName>
        <fullName evidence="2">ubiquitinyl hydrolase 1</fullName>
        <ecNumber evidence="2">3.4.19.12</ecNumber>
    </recommendedName>
</protein>
<feature type="compositionally biased region" description="Pro residues" evidence="7">
    <location>
        <begin position="825"/>
        <end position="837"/>
    </location>
</feature>
<keyword evidence="3" id="KW-0645">Protease</keyword>
<evidence type="ECO:0000256" key="5">
    <source>
        <dbReference type="ARBA" id="ARBA00022801"/>
    </source>
</evidence>
<dbReference type="PROSITE" id="PS50235">
    <property type="entry name" value="USP_3"/>
    <property type="match status" value="1"/>
</dbReference>
<evidence type="ECO:0000259" key="8">
    <source>
        <dbReference type="PROSITE" id="PS50235"/>
    </source>
</evidence>
<feature type="compositionally biased region" description="Basic and acidic residues" evidence="7">
    <location>
        <begin position="806"/>
        <end position="821"/>
    </location>
</feature>
<evidence type="ECO:0000256" key="2">
    <source>
        <dbReference type="ARBA" id="ARBA00012759"/>
    </source>
</evidence>
<dbReference type="AlphaFoldDB" id="A0A6S6W326"/>
<dbReference type="InterPro" id="IPR018200">
    <property type="entry name" value="USP_CS"/>
</dbReference>
<dbReference type="PROSITE" id="PS00973">
    <property type="entry name" value="USP_2"/>
    <property type="match status" value="1"/>
</dbReference>
<keyword evidence="5" id="KW-0378">Hydrolase</keyword>
<dbReference type="InterPro" id="IPR038765">
    <property type="entry name" value="Papain-like_cys_pep_sf"/>
</dbReference>
<dbReference type="EC" id="3.4.19.12" evidence="2"/>
<evidence type="ECO:0000256" key="7">
    <source>
        <dbReference type="SAM" id="MobiDB-lite"/>
    </source>
</evidence>
<proteinExistence type="predicted"/>
<dbReference type="EMBL" id="HG992981">
    <property type="protein sequence ID" value="CAE7176168.1"/>
    <property type="molecule type" value="Genomic_DNA"/>
</dbReference>
<evidence type="ECO:0000256" key="6">
    <source>
        <dbReference type="ARBA" id="ARBA00022807"/>
    </source>
</evidence>
<dbReference type="GO" id="GO:0070628">
    <property type="term" value="F:proteasome binding"/>
    <property type="evidence" value="ECO:0007669"/>
    <property type="project" value="TreeGrafter"/>
</dbReference>